<dbReference type="PANTHER" id="PTHR34861">
    <property type="match status" value="1"/>
</dbReference>
<dbReference type="InterPro" id="IPR037175">
    <property type="entry name" value="KFase_sf"/>
</dbReference>
<accession>A0A1M4ZXV0</accession>
<reference evidence="2" key="1">
    <citation type="submission" date="2016-11" db="EMBL/GenBank/DDBJ databases">
        <authorList>
            <person name="Varghese N."/>
            <person name="Submissions S."/>
        </authorList>
    </citation>
    <scope>NUCLEOTIDE SEQUENCE [LARGE SCALE GENOMIC DNA]</scope>
    <source>
        <strain evidence="2">YR203</strain>
    </source>
</reference>
<dbReference type="Pfam" id="PF04199">
    <property type="entry name" value="Cyclase"/>
    <property type="match status" value="1"/>
</dbReference>
<dbReference type="InterPro" id="IPR007325">
    <property type="entry name" value="KFase/CYL"/>
</dbReference>
<dbReference type="GO" id="GO:0004061">
    <property type="term" value="F:arylformamidase activity"/>
    <property type="evidence" value="ECO:0007669"/>
    <property type="project" value="InterPro"/>
</dbReference>
<sequence length="347" mass="38373">MISKLSLTGLFTDFLSFNIHTLQKMKKNLIKMFGLVILLTYTSIPIKAQNLSINPRDQSWYPSVYGAKDEIGAANLLTAEVVKQAIGLVKQGKTLSLAVPIDKNLPAFRHRSFNLYNIQPGEQGGKSIGPNKFTFNDELVNGWTGVGTQLNGIGHIGIDNIYYNGNKAVDFVTVEGVRKLGIEKVPPFVTRGVVLDMTAYYGKAIVPGGTEFTVADIEAVLKKQDITLRKGDILLFNTGWLELIGKDNQKFLETEPGIGMEAAQWLAEQGIVAFGGDTWASEVYPNPKSKEEFPVNQFMLTKKGIYNLELIDSRPLVKDKIWEFLLVLGQPLYVGSTQVNVNPVAIY</sequence>
<dbReference type="Gene3D" id="3.50.30.50">
    <property type="entry name" value="Putative cyclase"/>
    <property type="match status" value="1"/>
</dbReference>
<dbReference type="AlphaFoldDB" id="A0A1M4ZXV0"/>
<protein>
    <submittedName>
        <fullName evidence="1">Putative cyclase</fullName>
    </submittedName>
</protein>
<organism evidence="1 2">
    <name type="scientific">Chryseobacterium vrystaatense</name>
    <dbReference type="NCBI Taxonomy" id="307480"/>
    <lineage>
        <taxon>Bacteria</taxon>
        <taxon>Pseudomonadati</taxon>
        <taxon>Bacteroidota</taxon>
        <taxon>Flavobacteriia</taxon>
        <taxon>Flavobacteriales</taxon>
        <taxon>Weeksellaceae</taxon>
        <taxon>Chryseobacterium group</taxon>
        <taxon>Chryseobacterium</taxon>
    </lineage>
</organism>
<dbReference type="SUPFAM" id="SSF102198">
    <property type="entry name" value="Putative cyclase"/>
    <property type="match status" value="1"/>
</dbReference>
<dbReference type="Proteomes" id="UP000184108">
    <property type="component" value="Unassembled WGS sequence"/>
</dbReference>
<evidence type="ECO:0000313" key="2">
    <source>
        <dbReference type="Proteomes" id="UP000184108"/>
    </source>
</evidence>
<dbReference type="PANTHER" id="PTHR34861:SF10">
    <property type="entry name" value="CYCLASE"/>
    <property type="match status" value="1"/>
</dbReference>
<evidence type="ECO:0000313" key="1">
    <source>
        <dbReference type="EMBL" id="SHF22784.1"/>
    </source>
</evidence>
<gene>
    <name evidence="1" type="ORF">SAMN02787073_1736</name>
</gene>
<dbReference type="GO" id="GO:0019441">
    <property type="term" value="P:L-tryptophan catabolic process to kynurenine"/>
    <property type="evidence" value="ECO:0007669"/>
    <property type="project" value="InterPro"/>
</dbReference>
<proteinExistence type="predicted"/>
<dbReference type="EMBL" id="FQVE01000002">
    <property type="protein sequence ID" value="SHF22784.1"/>
    <property type="molecule type" value="Genomic_DNA"/>
</dbReference>
<name>A0A1M4ZXV0_9FLAO</name>